<proteinExistence type="predicted"/>
<dbReference type="GO" id="GO:0004748">
    <property type="term" value="F:ribonucleoside-diphosphate reductase activity, thioredoxin disulfide as acceptor"/>
    <property type="evidence" value="ECO:0007669"/>
    <property type="project" value="TreeGrafter"/>
</dbReference>
<gene>
    <name evidence="1" type="ORF">PACLA_8A037079</name>
</gene>
<dbReference type="Proteomes" id="UP001152795">
    <property type="component" value="Unassembled WGS sequence"/>
</dbReference>
<protein>
    <submittedName>
        <fullName evidence="1">Uncharacterized transposon-derived</fullName>
    </submittedName>
</protein>
<dbReference type="OrthoDB" id="5979489at2759"/>
<dbReference type="PANTHER" id="PTHR23409:SF21">
    <property type="entry name" value="CAPSID PROTEIN"/>
    <property type="match status" value="1"/>
</dbReference>
<dbReference type="GO" id="GO:0009263">
    <property type="term" value="P:deoxyribonucleotide biosynthetic process"/>
    <property type="evidence" value="ECO:0007669"/>
    <property type="project" value="InterPro"/>
</dbReference>
<keyword evidence="2" id="KW-1185">Reference proteome</keyword>
<name>A0A7D9L1B1_PARCT</name>
<evidence type="ECO:0000313" key="1">
    <source>
        <dbReference type="EMBL" id="CAB4022896.1"/>
    </source>
</evidence>
<dbReference type="InterPro" id="IPR000358">
    <property type="entry name" value="RNR_small_fam"/>
</dbReference>
<dbReference type="GO" id="GO:0005829">
    <property type="term" value="C:cytosol"/>
    <property type="evidence" value="ECO:0007669"/>
    <property type="project" value="TreeGrafter"/>
</dbReference>
<reference evidence="1" key="1">
    <citation type="submission" date="2020-04" db="EMBL/GenBank/DDBJ databases">
        <authorList>
            <person name="Alioto T."/>
            <person name="Alioto T."/>
            <person name="Gomez Garrido J."/>
        </authorList>
    </citation>
    <scope>NUCLEOTIDE SEQUENCE</scope>
    <source>
        <strain evidence="1">A484AB</strain>
    </source>
</reference>
<comment type="caution">
    <text evidence="1">The sequence shown here is derived from an EMBL/GenBank/DDBJ whole genome shotgun (WGS) entry which is preliminary data.</text>
</comment>
<dbReference type="AlphaFoldDB" id="A0A7D9L1B1"/>
<organism evidence="1 2">
    <name type="scientific">Paramuricea clavata</name>
    <name type="common">Red gorgonian</name>
    <name type="synonym">Violescent sea-whip</name>
    <dbReference type="NCBI Taxonomy" id="317549"/>
    <lineage>
        <taxon>Eukaryota</taxon>
        <taxon>Metazoa</taxon>
        <taxon>Cnidaria</taxon>
        <taxon>Anthozoa</taxon>
        <taxon>Octocorallia</taxon>
        <taxon>Malacalcyonacea</taxon>
        <taxon>Plexauridae</taxon>
        <taxon>Paramuricea</taxon>
    </lineage>
</organism>
<dbReference type="EMBL" id="CACRXK020012215">
    <property type="protein sequence ID" value="CAB4022896.1"/>
    <property type="molecule type" value="Genomic_DNA"/>
</dbReference>
<accession>A0A7D9L1B1</accession>
<dbReference type="PANTHER" id="PTHR23409">
    <property type="entry name" value="RIBONUCLEOSIDE-DIPHOSPHATE REDUCTASE SMALL CHAIN"/>
    <property type="match status" value="1"/>
</dbReference>
<sequence>MSLEKGHCVDHQPVSSVADGGPITFLSPGTEDYVDLAKTILVVRAKVTKADGTNLDADEKVGVVNNFLYSLFKQVDVFLKEKQVTQVIGTYAYRAYMETLLNYGPSAKDSQLTAALYYKDTAGKMDVADPTVAGGNGNAGLRARYVFSKESGIVEMTGPVFSDIFMSERLLLSYVHLKVILNRSSDKFCLMASENDADFRVKLPDAYLKIRKVKVNPSVSVAHEIALKKGPAIYPIRRVECKSFIVPAGNPSLKKDNLFNGLVPKTFVFGMIESDAFSGALKKNPYNFQHFSVSSIGITRERRRNAI</sequence>
<evidence type="ECO:0000313" key="2">
    <source>
        <dbReference type="Proteomes" id="UP001152795"/>
    </source>
</evidence>